<accession>A0A2T3NIZ4</accession>
<dbReference type="Gene3D" id="2.40.160.60">
    <property type="entry name" value="Outer membrane protein transport protein (OMPP1/FadL/TodX)"/>
    <property type="match status" value="1"/>
</dbReference>
<reference evidence="2 3" key="1">
    <citation type="submission" date="2018-03" db="EMBL/GenBank/DDBJ databases">
        <title>Whole genome sequencing of Histamine producing bacteria.</title>
        <authorList>
            <person name="Butler K."/>
        </authorList>
    </citation>
    <scope>NUCLEOTIDE SEQUENCE [LARGE SCALE GENOMIC DNA]</scope>
    <source>
        <strain evidence="2 3">DSM 19138</strain>
    </source>
</reference>
<dbReference type="Proteomes" id="UP000241346">
    <property type="component" value="Unassembled WGS sequence"/>
</dbReference>
<feature type="signal peptide" evidence="1">
    <location>
        <begin position="1"/>
        <end position="21"/>
    </location>
</feature>
<protein>
    <submittedName>
        <fullName evidence="2">Uncharacterized protein</fullName>
    </submittedName>
</protein>
<evidence type="ECO:0000313" key="3">
    <source>
        <dbReference type="Proteomes" id="UP000241346"/>
    </source>
</evidence>
<evidence type="ECO:0000313" key="2">
    <source>
        <dbReference type="EMBL" id="PSW15449.1"/>
    </source>
</evidence>
<sequence>MKKRCWLGLFPATLLAFPTFANDKAGYSYITMGVENITYQESYSGQGVAKSDVSASSPMLNTGGLYRINEKFDFSIDALATFSPVSTTETWHGNNGQAYQKNQFEYLKTSTNILIHYKWTPDWRIVAGPSLTYQSYKRYGLEGLNGYENPVFRKGDTWEEKSTDIFIDAGVAYDNGTLFGSNKWKLSGRWIIGVPIWSTTENTKFVDTTFDDFGFRTSLEGTLSYEVMKGLHLGWYVMMGYEKRFETDPEPVSFIDNQGEERQGLAILPDAETYSFNTGIQALWSF</sequence>
<keyword evidence="1" id="KW-0732">Signal</keyword>
<proteinExistence type="predicted"/>
<dbReference type="EMBL" id="PYMB01000001">
    <property type="protein sequence ID" value="PSW15449.1"/>
    <property type="molecule type" value="Genomic_DNA"/>
</dbReference>
<name>A0A2T3NIZ4_9GAMM</name>
<dbReference type="OrthoDB" id="5914815at2"/>
<dbReference type="AlphaFoldDB" id="A0A2T3NIZ4"/>
<evidence type="ECO:0000256" key="1">
    <source>
        <dbReference type="SAM" id="SignalP"/>
    </source>
</evidence>
<gene>
    <name evidence="2" type="ORF">C9J01_00040</name>
</gene>
<comment type="caution">
    <text evidence="2">The sequence shown here is derived from an EMBL/GenBank/DDBJ whole genome shotgun (WGS) entry which is preliminary data.</text>
</comment>
<dbReference type="SUPFAM" id="SSF56935">
    <property type="entry name" value="Porins"/>
    <property type="match status" value="1"/>
</dbReference>
<feature type="chain" id="PRO_5015418464" evidence="1">
    <location>
        <begin position="22"/>
        <end position="286"/>
    </location>
</feature>
<organism evidence="2 3">
    <name type="scientific">Photobacterium rosenbergii</name>
    <dbReference type="NCBI Taxonomy" id="294936"/>
    <lineage>
        <taxon>Bacteria</taxon>
        <taxon>Pseudomonadati</taxon>
        <taxon>Pseudomonadota</taxon>
        <taxon>Gammaproteobacteria</taxon>
        <taxon>Vibrionales</taxon>
        <taxon>Vibrionaceae</taxon>
        <taxon>Photobacterium</taxon>
    </lineage>
</organism>